<feature type="binding site" evidence="9">
    <location>
        <begin position="321"/>
        <end position="323"/>
    </location>
    <ligand>
        <name>GTP</name>
        <dbReference type="ChEBI" id="CHEBI:37565"/>
    </ligand>
</feature>
<evidence type="ECO:0000256" key="4">
    <source>
        <dbReference type="ARBA" id="ARBA00022723"/>
    </source>
</evidence>
<name>A0A1M6FI30_9FIRM</name>
<dbReference type="NCBIfam" id="TIGR03595">
    <property type="entry name" value="Obg_CgtA_exten"/>
    <property type="match status" value="1"/>
</dbReference>
<dbReference type="PRINTS" id="PR00326">
    <property type="entry name" value="GTP1OBG"/>
</dbReference>
<dbReference type="InterPro" id="IPR006074">
    <property type="entry name" value="GTP1-OBG_CS"/>
</dbReference>
<dbReference type="InterPro" id="IPR036346">
    <property type="entry name" value="GTP-bd_prot_GTP1/OBG_C_sf"/>
</dbReference>
<keyword evidence="6 9" id="KW-0378">Hydrolase</keyword>
<feature type="binding site" evidence="9">
    <location>
        <begin position="201"/>
        <end position="205"/>
    </location>
    <ligand>
        <name>GTP</name>
        <dbReference type="ChEBI" id="CHEBI:37565"/>
    </ligand>
</feature>
<dbReference type="GO" id="GO:0005737">
    <property type="term" value="C:cytoplasm"/>
    <property type="evidence" value="ECO:0007669"/>
    <property type="project" value="UniProtKB-SubCell"/>
</dbReference>
<organism evidence="13 14">
    <name type="scientific">Desulfofundulus thermosubterraneus DSM 16057</name>
    <dbReference type="NCBI Taxonomy" id="1121432"/>
    <lineage>
        <taxon>Bacteria</taxon>
        <taxon>Bacillati</taxon>
        <taxon>Bacillota</taxon>
        <taxon>Clostridia</taxon>
        <taxon>Eubacteriales</taxon>
        <taxon>Peptococcaceae</taxon>
        <taxon>Desulfofundulus</taxon>
    </lineage>
</organism>
<dbReference type="EMBL" id="FQZM01000016">
    <property type="protein sequence ID" value="SHI97381.1"/>
    <property type="molecule type" value="Genomic_DNA"/>
</dbReference>
<dbReference type="GO" id="GO:0000287">
    <property type="term" value="F:magnesium ion binding"/>
    <property type="evidence" value="ECO:0007669"/>
    <property type="project" value="InterPro"/>
</dbReference>
<dbReference type="InterPro" id="IPR027417">
    <property type="entry name" value="P-loop_NTPase"/>
</dbReference>
<dbReference type="EC" id="3.6.5.-" evidence="9"/>
<dbReference type="NCBIfam" id="NF008956">
    <property type="entry name" value="PRK12299.1"/>
    <property type="match status" value="1"/>
</dbReference>
<evidence type="ECO:0000256" key="9">
    <source>
        <dbReference type="HAMAP-Rule" id="MF_01454"/>
    </source>
</evidence>
<evidence type="ECO:0000256" key="7">
    <source>
        <dbReference type="ARBA" id="ARBA00022842"/>
    </source>
</evidence>
<dbReference type="SUPFAM" id="SSF82051">
    <property type="entry name" value="Obg GTP-binding protein N-terminal domain"/>
    <property type="match status" value="1"/>
</dbReference>
<dbReference type="Pfam" id="PF01926">
    <property type="entry name" value="MMR_HSR1"/>
    <property type="match status" value="1"/>
</dbReference>
<dbReference type="GO" id="GO:0005525">
    <property type="term" value="F:GTP binding"/>
    <property type="evidence" value="ECO:0007669"/>
    <property type="project" value="UniProtKB-UniRule"/>
</dbReference>
<dbReference type="Pfam" id="PF01018">
    <property type="entry name" value="GTP1_OBG"/>
    <property type="match status" value="1"/>
</dbReference>
<dbReference type="InterPro" id="IPR031167">
    <property type="entry name" value="G_OBG"/>
</dbReference>
<dbReference type="SUPFAM" id="SSF102741">
    <property type="entry name" value="Obg GTP-binding protein C-terminal domain"/>
    <property type="match status" value="1"/>
</dbReference>
<sequence length="432" mass="47393">MGYIITKGEKSMFFDTAKIYVRGGDGGNGCVAFRREKYVPEGGPAGGDGGRGGNVILKVDPGLRTLVDFRYQRHYKAGRGQHGMGKNMHGRQGEDLILRVPPGTLVRDVATGEVIADLVYPGQEVVAARGGRGGRGNARFASAVNRAPRMAEKGEPGEERWLELELKLLADVGLVGFPNAGKSTLIARVSAARPKIADYPFTTLVPNLGVVRVDEGRSFVMADIPGLIEGAHAGAGLGHQFLRHTERTRLLVHVLDIAGSEGRDPLQDFEIVNRELALYDPDLAARPMVVAANKMDLPGAAENLDRLREALGDRYEIFPISALNGEGTAPLIYRLADLLDRLPVPEPVVEERVRVTRVEEPRFTVSRRNGVFVVEGREIERHVAMTDLENEEAVERLQRIISRMGLEDALREAGIREGDTVRIGKFEFTYME</sequence>
<dbReference type="InterPro" id="IPR006169">
    <property type="entry name" value="GTP1_OBG_dom"/>
</dbReference>
<dbReference type="InterPro" id="IPR036726">
    <property type="entry name" value="GTP1_OBG_dom_sf"/>
</dbReference>
<dbReference type="Pfam" id="PF09269">
    <property type="entry name" value="DUF1967"/>
    <property type="match status" value="1"/>
</dbReference>
<feature type="binding site" evidence="9">
    <location>
        <position position="203"/>
    </location>
    <ligand>
        <name>Mg(2+)</name>
        <dbReference type="ChEBI" id="CHEBI:18420"/>
    </ligand>
</feature>
<feature type="binding site" evidence="9">
    <location>
        <begin position="176"/>
        <end position="183"/>
    </location>
    <ligand>
        <name>GTP</name>
        <dbReference type="ChEBI" id="CHEBI:37565"/>
    </ligand>
</feature>
<comment type="subunit">
    <text evidence="9">Monomer.</text>
</comment>
<evidence type="ECO:0000259" key="11">
    <source>
        <dbReference type="PROSITE" id="PS51881"/>
    </source>
</evidence>
<dbReference type="GO" id="GO:0042254">
    <property type="term" value="P:ribosome biogenesis"/>
    <property type="evidence" value="ECO:0007669"/>
    <property type="project" value="UniProtKB-UniRule"/>
</dbReference>
<dbReference type="Gene3D" id="3.40.50.300">
    <property type="entry name" value="P-loop containing nucleotide triphosphate hydrolases"/>
    <property type="match status" value="1"/>
</dbReference>
<keyword evidence="5 9" id="KW-0547">Nucleotide-binding</keyword>
<keyword evidence="14" id="KW-1185">Reference proteome</keyword>
<comment type="subcellular location">
    <subcellularLocation>
        <location evidence="9">Cytoplasm</location>
    </subcellularLocation>
</comment>
<evidence type="ECO:0000313" key="13">
    <source>
        <dbReference type="EMBL" id="SHI97381.1"/>
    </source>
</evidence>
<dbReference type="NCBIfam" id="TIGR02729">
    <property type="entry name" value="Obg_CgtA"/>
    <property type="match status" value="1"/>
</dbReference>
<evidence type="ECO:0000256" key="6">
    <source>
        <dbReference type="ARBA" id="ARBA00022801"/>
    </source>
</evidence>
<evidence type="ECO:0000256" key="5">
    <source>
        <dbReference type="ARBA" id="ARBA00022741"/>
    </source>
</evidence>
<dbReference type="InterPro" id="IPR015349">
    <property type="entry name" value="OCT_dom"/>
</dbReference>
<dbReference type="CDD" id="cd01898">
    <property type="entry name" value="Obg"/>
    <property type="match status" value="1"/>
</dbReference>
<feature type="binding site" evidence="9">
    <location>
        <position position="183"/>
    </location>
    <ligand>
        <name>Mg(2+)</name>
        <dbReference type="ChEBI" id="CHEBI:18420"/>
    </ligand>
</feature>
<feature type="binding site" evidence="9">
    <location>
        <begin position="293"/>
        <end position="296"/>
    </location>
    <ligand>
        <name>GTP</name>
        <dbReference type="ChEBI" id="CHEBI:37565"/>
    </ligand>
</feature>
<comment type="cofactor">
    <cofactor evidence="1 9">
        <name>Mg(2+)</name>
        <dbReference type="ChEBI" id="CHEBI:18420"/>
    </cofactor>
</comment>
<dbReference type="InterPro" id="IPR045086">
    <property type="entry name" value="OBG_GTPase"/>
</dbReference>
<comment type="similarity">
    <text evidence="2 9">Belongs to the TRAFAC class OBG-HflX-like GTPase superfamily. OBG GTPase family.</text>
</comment>
<dbReference type="NCBIfam" id="NF008954">
    <property type="entry name" value="PRK12296.1"/>
    <property type="match status" value="1"/>
</dbReference>
<feature type="binding site" evidence="9">
    <location>
        <begin position="223"/>
        <end position="226"/>
    </location>
    <ligand>
        <name>GTP</name>
        <dbReference type="ChEBI" id="CHEBI:37565"/>
    </ligand>
</feature>
<evidence type="ECO:0000259" key="12">
    <source>
        <dbReference type="PROSITE" id="PS51883"/>
    </source>
</evidence>
<keyword evidence="4 9" id="KW-0479">Metal-binding</keyword>
<evidence type="ECO:0000313" key="14">
    <source>
        <dbReference type="Proteomes" id="UP000184529"/>
    </source>
</evidence>
<comment type="function">
    <text evidence="9">An essential GTPase which binds GTP, GDP and possibly (p)ppGpp with moderate affinity, with high nucleotide exchange rates and a fairly low GTP hydrolysis rate. Plays a role in control of the cell cycle, stress response, ribosome biogenesis and in those bacteria that undergo differentiation, in morphogenesis control.</text>
</comment>
<dbReference type="PANTHER" id="PTHR11702:SF31">
    <property type="entry name" value="MITOCHONDRIAL RIBOSOME-ASSOCIATED GTPASE 2"/>
    <property type="match status" value="1"/>
</dbReference>
<feature type="domain" description="OBG-type G" evidence="10">
    <location>
        <begin position="170"/>
        <end position="340"/>
    </location>
</feature>
<dbReference type="PROSITE" id="PS51881">
    <property type="entry name" value="OCT"/>
    <property type="match status" value="1"/>
</dbReference>
<keyword evidence="7 9" id="KW-0460">Magnesium</keyword>
<proteinExistence type="inferred from homology"/>
<dbReference type="InterPro" id="IPR014100">
    <property type="entry name" value="GTP-bd_Obg/CgtA"/>
</dbReference>
<dbReference type="PROSITE" id="PS00905">
    <property type="entry name" value="GTP1_OBG"/>
    <property type="match status" value="1"/>
</dbReference>
<evidence type="ECO:0000256" key="8">
    <source>
        <dbReference type="ARBA" id="ARBA00023134"/>
    </source>
</evidence>
<dbReference type="Proteomes" id="UP000184529">
    <property type="component" value="Unassembled WGS sequence"/>
</dbReference>
<dbReference type="Gene3D" id="3.30.300.350">
    <property type="entry name" value="GTP-binding protein OBG, C-terminal domain"/>
    <property type="match status" value="1"/>
</dbReference>
<dbReference type="PROSITE" id="PS51883">
    <property type="entry name" value="OBG"/>
    <property type="match status" value="1"/>
</dbReference>
<dbReference type="InterPro" id="IPR006073">
    <property type="entry name" value="GTP-bd"/>
</dbReference>
<dbReference type="Gene3D" id="2.70.210.12">
    <property type="entry name" value="GTP1/OBG domain"/>
    <property type="match status" value="1"/>
</dbReference>
<feature type="domain" description="Obg" evidence="12">
    <location>
        <begin position="11"/>
        <end position="169"/>
    </location>
</feature>
<dbReference type="STRING" id="1121432.SAMN02745219_01477"/>
<dbReference type="GO" id="GO:0003924">
    <property type="term" value="F:GTPase activity"/>
    <property type="evidence" value="ECO:0007669"/>
    <property type="project" value="UniProtKB-UniRule"/>
</dbReference>
<dbReference type="AlphaFoldDB" id="A0A1M6FI30"/>
<evidence type="ECO:0000259" key="10">
    <source>
        <dbReference type="PROSITE" id="PS51710"/>
    </source>
</evidence>
<dbReference type="HAMAP" id="MF_01454">
    <property type="entry name" value="GTPase_Obg"/>
    <property type="match status" value="1"/>
</dbReference>
<dbReference type="PROSITE" id="PS51710">
    <property type="entry name" value="G_OBG"/>
    <property type="match status" value="1"/>
</dbReference>
<evidence type="ECO:0000256" key="1">
    <source>
        <dbReference type="ARBA" id="ARBA00001946"/>
    </source>
</evidence>
<dbReference type="PANTHER" id="PTHR11702">
    <property type="entry name" value="DEVELOPMENTALLY REGULATED GTP-BINDING PROTEIN-RELATED"/>
    <property type="match status" value="1"/>
</dbReference>
<reference evidence="14" key="1">
    <citation type="submission" date="2016-11" db="EMBL/GenBank/DDBJ databases">
        <authorList>
            <person name="Varghese N."/>
            <person name="Submissions S."/>
        </authorList>
    </citation>
    <scope>NUCLEOTIDE SEQUENCE [LARGE SCALE GENOMIC DNA]</scope>
    <source>
        <strain evidence="14">DSM 16057</strain>
    </source>
</reference>
<keyword evidence="8 9" id="KW-0342">GTP-binding</keyword>
<accession>A0A1M6FI30</accession>
<evidence type="ECO:0000256" key="3">
    <source>
        <dbReference type="ARBA" id="ARBA00022490"/>
    </source>
</evidence>
<evidence type="ECO:0000256" key="2">
    <source>
        <dbReference type="ARBA" id="ARBA00007699"/>
    </source>
</evidence>
<dbReference type="FunFam" id="2.70.210.12:FF:000001">
    <property type="entry name" value="GTPase Obg"/>
    <property type="match status" value="1"/>
</dbReference>
<feature type="domain" description="OCT" evidence="11">
    <location>
        <begin position="355"/>
        <end position="432"/>
    </location>
</feature>
<dbReference type="SUPFAM" id="SSF52540">
    <property type="entry name" value="P-loop containing nucleoside triphosphate hydrolases"/>
    <property type="match status" value="1"/>
</dbReference>
<dbReference type="NCBIfam" id="NF008955">
    <property type="entry name" value="PRK12297.1"/>
    <property type="match status" value="1"/>
</dbReference>
<keyword evidence="3 9" id="KW-0963">Cytoplasm</keyword>
<gene>
    <name evidence="9" type="primary">obg</name>
    <name evidence="13" type="ORF">SAMN02745219_01477</name>
</gene>
<protein>
    <recommendedName>
        <fullName evidence="9">GTPase Obg</fullName>
        <ecNumber evidence="9">3.6.5.-</ecNumber>
    </recommendedName>
    <alternativeName>
        <fullName evidence="9">GTP-binding protein Obg</fullName>
    </alternativeName>
</protein>